<keyword evidence="2" id="KW-1185">Reference proteome</keyword>
<evidence type="ECO:0000313" key="2">
    <source>
        <dbReference type="Proteomes" id="UP001362999"/>
    </source>
</evidence>
<proteinExistence type="predicted"/>
<name>A0AAW0CCN7_9AGAR</name>
<evidence type="ECO:0000313" key="1">
    <source>
        <dbReference type="EMBL" id="KAK7036260.1"/>
    </source>
</evidence>
<organism evidence="1 2">
    <name type="scientific">Favolaschia claudopus</name>
    <dbReference type="NCBI Taxonomy" id="2862362"/>
    <lineage>
        <taxon>Eukaryota</taxon>
        <taxon>Fungi</taxon>
        <taxon>Dikarya</taxon>
        <taxon>Basidiomycota</taxon>
        <taxon>Agaricomycotina</taxon>
        <taxon>Agaricomycetes</taxon>
        <taxon>Agaricomycetidae</taxon>
        <taxon>Agaricales</taxon>
        <taxon>Marasmiineae</taxon>
        <taxon>Mycenaceae</taxon>
        <taxon>Favolaschia</taxon>
    </lineage>
</organism>
<dbReference type="SUPFAM" id="SSF52047">
    <property type="entry name" value="RNI-like"/>
    <property type="match status" value="1"/>
</dbReference>
<evidence type="ECO:0008006" key="3">
    <source>
        <dbReference type="Google" id="ProtNLM"/>
    </source>
</evidence>
<dbReference type="EMBL" id="JAWWNJ010000019">
    <property type="protein sequence ID" value="KAK7036260.1"/>
    <property type="molecule type" value="Genomic_DNA"/>
</dbReference>
<dbReference type="AlphaFoldDB" id="A0AAW0CCN7"/>
<reference evidence="1 2" key="1">
    <citation type="journal article" date="2024" name="J Genomics">
        <title>Draft genome sequencing and assembly of Favolaschia claudopus CIRM-BRFM 2984 isolated from oak limbs.</title>
        <authorList>
            <person name="Navarro D."/>
            <person name="Drula E."/>
            <person name="Chaduli D."/>
            <person name="Cazenave R."/>
            <person name="Ahrendt S."/>
            <person name="Wang J."/>
            <person name="Lipzen A."/>
            <person name="Daum C."/>
            <person name="Barry K."/>
            <person name="Grigoriev I.V."/>
            <person name="Favel A."/>
            <person name="Rosso M.N."/>
            <person name="Martin F."/>
        </authorList>
    </citation>
    <scope>NUCLEOTIDE SEQUENCE [LARGE SCALE GENOMIC DNA]</scope>
    <source>
        <strain evidence="1 2">CIRM-BRFM 2984</strain>
    </source>
</reference>
<gene>
    <name evidence="1" type="ORF">R3P38DRAFT_3351145</name>
</gene>
<protein>
    <recommendedName>
        <fullName evidence="3">F-box domain-containing protein</fullName>
    </recommendedName>
</protein>
<sequence>MHHCLAVPELVDLIISAGLNAFEDRNDLAALAITSTTFHESALNLLWQEQSSVVNLVKCMPPDLWEFSLVDDIETLIFLREIVPEDWDRVFKYSRRVKSLSLFISDDPDMTAFYEGLRKGIPGGYLMPNLQHLLWEENMAAECPFINLFLGPQVTSIELNVEARDNDHCSLLDKLAILQPELRSVVITSINGKSGQAEQSSLWSFIRALPRLKALDVPILDSATLIHLGRITDFKSLTVDILAAQPGCLPGIADQPMFLDLQIISLNMESTAMFNNTTRRGMQITTLLTLFRMFNNSPLRRVVAKPIVEYNWDLPKELVEVIGENSQIKDLNSLILDFVEAGPEDVVACPKEFFRPLFNFPNITSLEIRVPSGYDIDDAMIAEMSRTWRSLRNFNLASSSMFESSCTPNSLYHLAQCRDLLTIRLTFWASGVSYPPPSLIFPPSDHSPTSPLRYLDVEWSQTTDSDVEVIASFISSLFPSLLQIEANRTEAMRDWNLKNWGDIDARVQELQNLQAELHE</sequence>
<dbReference type="Proteomes" id="UP001362999">
    <property type="component" value="Unassembled WGS sequence"/>
</dbReference>
<accession>A0AAW0CCN7</accession>
<comment type="caution">
    <text evidence="1">The sequence shown here is derived from an EMBL/GenBank/DDBJ whole genome shotgun (WGS) entry which is preliminary data.</text>
</comment>